<protein>
    <submittedName>
        <fullName evidence="1">Uncharacterized protein</fullName>
    </submittedName>
</protein>
<dbReference type="EMBL" id="JBHSGD010000001">
    <property type="protein sequence ID" value="MFC4651448.1"/>
    <property type="molecule type" value="Genomic_DNA"/>
</dbReference>
<dbReference type="Proteomes" id="UP001595987">
    <property type="component" value="Unassembled WGS sequence"/>
</dbReference>
<keyword evidence="2" id="KW-1185">Reference proteome</keyword>
<sequence>MAKSYICIGSENLGLAGSALANKALYSKKEKIWLADLTKLYPDIHFEKLFLADLLKVNEAEHIFVYPQLKAFIPEIRSAFPEADLRYIDSL</sequence>
<dbReference type="RefSeq" id="WP_213534409.1">
    <property type="nucleotide sequence ID" value="NZ_BOVQ01000003.1"/>
</dbReference>
<proteinExistence type="predicted"/>
<comment type="caution">
    <text evidence="1">The sequence shown here is derived from an EMBL/GenBank/DDBJ whole genome shotgun (WGS) entry which is preliminary data.</text>
</comment>
<accession>A0ABV9J9I3</accession>
<evidence type="ECO:0000313" key="2">
    <source>
        <dbReference type="Proteomes" id="UP001595987"/>
    </source>
</evidence>
<evidence type="ECO:0000313" key="1">
    <source>
        <dbReference type="EMBL" id="MFC4651448.1"/>
    </source>
</evidence>
<reference evidence="2" key="1">
    <citation type="journal article" date="2019" name="Int. J. Syst. Evol. Microbiol.">
        <title>The Global Catalogue of Microorganisms (GCM) 10K type strain sequencing project: providing services to taxonomists for standard genome sequencing and annotation.</title>
        <authorList>
            <consortium name="The Broad Institute Genomics Platform"/>
            <consortium name="The Broad Institute Genome Sequencing Center for Infectious Disease"/>
            <person name="Wu L."/>
            <person name="Ma J."/>
        </authorList>
    </citation>
    <scope>NUCLEOTIDE SEQUENCE [LARGE SCALE GENOMIC DNA]</scope>
    <source>
        <strain evidence="2">CCUG 63287</strain>
    </source>
</reference>
<name>A0ABV9J9I3_9LACT</name>
<organism evidence="1 2">
    <name type="scientific">Lactococcus nasutitermitis</name>
    <dbReference type="NCBI Taxonomy" id="1652957"/>
    <lineage>
        <taxon>Bacteria</taxon>
        <taxon>Bacillati</taxon>
        <taxon>Bacillota</taxon>
        <taxon>Bacilli</taxon>
        <taxon>Lactobacillales</taxon>
        <taxon>Streptococcaceae</taxon>
        <taxon>Lactococcus</taxon>
    </lineage>
</organism>
<gene>
    <name evidence="1" type="ORF">ACFO26_00800</name>
</gene>